<dbReference type="InterPro" id="IPR043129">
    <property type="entry name" value="ATPase_NBD"/>
</dbReference>
<reference evidence="2 3" key="1">
    <citation type="submission" date="2010-04" db="EMBL/GenBank/DDBJ databases">
        <authorList>
            <person name="Muzny D."/>
            <person name="Qin X."/>
            <person name="Deng J."/>
            <person name="Jiang H."/>
            <person name="Liu Y."/>
            <person name="Qu J."/>
            <person name="Song X.-Z."/>
            <person name="Zhang L."/>
            <person name="Thornton R."/>
            <person name="Coyle M."/>
            <person name="Francisco L."/>
            <person name="Jackson L."/>
            <person name="Javaid M."/>
            <person name="Korchina V."/>
            <person name="Kovar C."/>
            <person name="Mata R."/>
            <person name="Mathew T."/>
            <person name="Ngo R."/>
            <person name="Nguyen L."/>
            <person name="Nguyen N."/>
            <person name="Okwuonu G."/>
            <person name="Ongeri F."/>
            <person name="Pham C."/>
            <person name="Simmons D."/>
            <person name="Wilczek-Boney K."/>
            <person name="Hale W."/>
            <person name="Jakkamsetti A."/>
            <person name="Pham P."/>
            <person name="Ruth R."/>
            <person name="San Lucas F."/>
            <person name="Warren J."/>
            <person name="Zhang J."/>
            <person name="Zhao Z."/>
            <person name="Zhou C."/>
            <person name="Zhu D."/>
            <person name="Lee S."/>
            <person name="Bess C."/>
            <person name="Blankenburg K."/>
            <person name="Forbes L."/>
            <person name="Fu Q."/>
            <person name="Gubbala S."/>
            <person name="Hirani K."/>
            <person name="Jayaseelan J.C."/>
            <person name="Lara F."/>
            <person name="Munidasa M."/>
            <person name="Palculict T."/>
            <person name="Patil S."/>
            <person name="Pu L.-L."/>
            <person name="Saada N."/>
            <person name="Tang L."/>
            <person name="Weissenberger G."/>
            <person name="Zhu Y."/>
            <person name="Hemphill L."/>
            <person name="Shang Y."/>
            <person name="Youmans B."/>
            <person name="Ayvaz T."/>
            <person name="Ross M."/>
            <person name="Santibanez J."/>
            <person name="Aqrawi P."/>
            <person name="Gross S."/>
            <person name="Joshi V."/>
            <person name="Fowler G."/>
            <person name="Nazareth L."/>
            <person name="Reid J."/>
            <person name="Worley K."/>
            <person name="Petrosino J."/>
            <person name="Highlander S."/>
            <person name="Gibbs R."/>
        </authorList>
    </citation>
    <scope>NUCLEOTIDE SEQUENCE [LARGE SCALE GENOMIC DNA]</scope>
    <source>
        <strain evidence="2 3">DSM 11664</strain>
    </source>
</reference>
<dbReference type="RefSeq" id="WP_006351856.1">
    <property type="nucleotide sequence ID" value="NZ_ADNY01000028.1"/>
</dbReference>
<evidence type="ECO:0000256" key="1">
    <source>
        <dbReference type="ARBA" id="ARBA00006479"/>
    </source>
</evidence>
<evidence type="ECO:0008006" key="4">
    <source>
        <dbReference type="Google" id="ProtNLM"/>
    </source>
</evidence>
<dbReference type="Gene3D" id="3.30.420.40">
    <property type="match status" value="1"/>
</dbReference>
<dbReference type="EMBL" id="ADNY01000028">
    <property type="protein sequence ID" value="EFG55652.1"/>
    <property type="molecule type" value="Genomic_DNA"/>
</dbReference>
<dbReference type="PATRIC" id="fig|585524.9.peg.1286"/>
<dbReference type="PANTHER" id="PTHR18964">
    <property type="entry name" value="ROK (REPRESSOR, ORF, KINASE) FAMILY"/>
    <property type="match status" value="1"/>
</dbReference>
<accession>D4YT42</accession>
<dbReference type="InterPro" id="IPR000600">
    <property type="entry name" value="ROK"/>
</dbReference>
<dbReference type="Proteomes" id="UP000004069">
    <property type="component" value="Unassembled WGS sequence"/>
</dbReference>
<dbReference type="SUPFAM" id="SSF53067">
    <property type="entry name" value="Actin-like ATPase domain"/>
    <property type="match status" value="1"/>
</dbReference>
<dbReference type="eggNOG" id="COG1940">
    <property type="taxonomic scope" value="Bacteria"/>
</dbReference>
<comment type="caution">
    <text evidence="2">The sequence shown here is derived from an EMBL/GenBank/DDBJ whole genome shotgun (WGS) entry which is preliminary data.</text>
</comment>
<dbReference type="Pfam" id="PF00480">
    <property type="entry name" value="ROK"/>
    <property type="match status" value="1"/>
</dbReference>
<evidence type="ECO:0000313" key="3">
    <source>
        <dbReference type="Proteomes" id="UP000004069"/>
    </source>
</evidence>
<dbReference type="STRING" id="83683.B1745_05715"/>
<proteinExistence type="inferred from homology"/>
<protein>
    <recommendedName>
        <fullName evidence="4">ROK family protein</fullName>
    </recommendedName>
</protein>
<dbReference type="AlphaFoldDB" id="D4YT42"/>
<keyword evidence="3" id="KW-1185">Reference proteome</keyword>
<comment type="similarity">
    <text evidence="1">Belongs to the ROK (NagC/XylR) family.</text>
</comment>
<dbReference type="PANTHER" id="PTHR18964:SF170">
    <property type="entry name" value="SUGAR KINASE"/>
    <property type="match status" value="1"/>
</dbReference>
<gene>
    <name evidence="2" type="ORF">HMPREF0493_0703</name>
</gene>
<sequence length="189" mass="21059">MIVLGTMVGGGIILDHHLIRGSHFQAGEISFVLDHFRSSGSGQNTIIGNTCSAVKMIEQIATTLDLPDKKDGKRVFEEIIHGNPQAVEIFENYCYQVAQLIMDLQAVIDVEKVAIGGGVSAEMILIREINRQYDKLMLANPVLSKTFTRPKVVQAKFRNSANLYGALYALLTQYDKKHNQVDEELNLIR</sequence>
<name>D4YT42_9LACO</name>
<evidence type="ECO:0000313" key="2">
    <source>
        <dbReference type="EMBL" id="EFG55652.1"/>
    </source>
</evidence>
<organism evidence="2 3">
    <name type="scientific">Lactobacillus amylolyticus DSM 11664</name>
    <dbReference type="NCBI Taxonomy" id="585524"/>
    <lineage>
        <taxon>Bacteria</taxon>
        <taxon>Bacillati</taxon>
        <taxon>Bacillota</taxon>
        <taxon>Bacilli</taxon>
        <taxon>Lactobacillales</taxon>
        <taxon>Lactobacillaceae</taxon>
        <taxon>Lactobacillus</taxon>
    </lineage>
</organism>